<dbReference type="AlphaFoldDB" id="A0A446BSA2"/>
<name>A0A446BSA2_9PEZI</name>
<dbReference type="EMBL" id="OUUZ01000015">
    <property type="protein sequence ID" value="SPQ25405.1"/>
    <property type="molecule type" value="Genomic_DNA"/>
</dbReference>
<sequence>MAVPPAPGLSWDAQGLLQRDGEGTNFLAVRHDPGLPAWRDNESAQLMPLLDSEGGWTSHLSAGHRAGIRGDGTVDPRDLTVLESTPPDLDFPKDALWNAGSLPISSAQSPSCLYQGVTSFADVDLSFSASEPGQFLGIDAWALLDTFTPGASVSSVAFPQVSHVLDA</sequence>
<gene>
    <name evidence="1" type="ORF">TT172_LOCUS7824</name>
</gene>
<evidence type="ECO:0000313" key="1">
    <source>
        <dbReference type="EMBL" id="SPQ25405.1"/>
    </source>
</evidence>
<accession>A0A446BSA2</accession>
<evidence type="ECO:0000313" key="2">
    <source>
        <dbReference type="Proteomes" id="UP000289323"/>
    </source>
</evidence>
<reference evidence="1 2" key="1">
    <citation type="submission" date="2018-04" db="EMBL/GenBank/DDBJ databases">
        <authorList>
            <person name="Huttner S."/>
            <person name="Dainat J."/>
        </authorList>
    </citation>
    <scope>NUCLEOTIDE SEQUENCE [LARGE SCALE GENOMIC DNA]</scope>
</reference>
<proteinExistence type="predicted"/>
<organism evidence="1 2">
    <name type="scientific">Thermothielavioides terrestris</name>
    <dbReference type="NCBI Taxonomy" id="2587410"/>
    <lineage>
        <taxon>Eukaryota</taxon>
        <taxon>Fungi</taxon>
        <taxon>Dikarya</taxon>
        <taxon>Ascomycota</taxon>
        <taxon>Pezizomycotina</taxon>
        <taxon>Sordariomycetes</taxon>
        <taxon>Sordariomycetidae</taxon>
        <taxon>Sordariales</taxon>
        <taxon>Chaetomiaceae</taxon>
        <taxon>Thermothielavioides</taxon>
    </lineage>
</organism>
<dbReference type="Proteomes" id="UP000289323">
    <property type="component" value="Unassembled WGS sequence"/>
</dbReference>
<protein>
    <submittedName>
        <fullName evidence="1">B2b7c1ec-ae77-48d1-907d-164e307f464c</fullName>
    </submittedName>
</protein>